<gene>
    <name evidence="2" type="ORF">G3O08_11795</name>
</gene>
<evidence type="ECO:0000313" key="2">
    <source>
        <dbReference type="EMBL" id="NEN24185.1"/>
    </source>
</evidence>
<evidence type="ECO:0000259" key="1">
    <source>
        <dbReference type="Pfam" id="PF24793"/>
    </source>
</evidence>
<comment type="caution">
    <text evidence="2">The sequence shown here is derived from an EMBL/GenBank/DDBJ whole genome shotgun (WGS) entry which is preliminary data.</text>
</comment>
<protein>
    <recommendedName>
        <fullName evidence="1">Glucosamine inositolphosphorylceramide transferase 1 N-terminal domain-containing protein</fullName>
    </recommendedName>
</protein>
<reference evidence="2 3" key="1">
    <citation type="submission" date="2020-02" db="EMBL/GenBank/DDBJ databases">
        <title>Out from the shadows clarifying the taxonomy of the family Cryomorphaceae and related taxa by utilizing the GTDB taxonomic framework.</title>
        <authorList>
            <person name="Bowman J.P."/>
        </authorList>
    </citation>
    <scope>NUCLEOTIDE SEQUENCE [LARGE SCALE GENOMIC DNA]</scope>
    <source>
        <strain evidence="2 3">QSSC 1-22</strain>
    </source>
</reference>
<proteinExistence type="predicted"/>
<dbReference type="Gene3D" id="2.115.10.20">
    <property type="entry name" value="Glycosyl hydrolase domain, family 43"/>
    <property type="match status" value="1"/>
</dbReference>
<evidence type="ECO:0000313" key="3">
    <source>
        <dbReference type="Proteomes" id="UP000486602"/>
    </source>
</evidence>
<feature type="domain" description="Glucosamine inositolphosphorylceramide transferase 1 N-terminal" evidence="1">
    <location>
        <begin position="52"/>
        <end position="303"/>
    </location>
</feature>
<dbReference type="EMBL" id="JAAGVY010000021">
    <property type="protein sequence ID" value="NEN24185.1"/>
    <property type="molecule type" value="Genomic_DNA"/>
</dbReference>
<dbReference type="RefSeq" id="WP_163285578.1">
    <property type="nucleotide sequence ID" value="NZ_JAAGVY010000021.1"/>
</dbReference>
<name>A0A7K3WU47_9FLAO</name>
<dbReference type="InterPro" id="IPR023296">
    <property type="entry name" value="Glyco_hydro_beta-prop_sf"/>
</dbReference>
<keyword evidence="3" id="KW-1185">Reference proteome</keyword>
<organism evidence="2 3">
    <name type="scientific">Cryomorpha ignava</name>
    <dbReference type="NCBI Taxonomy" id="101383"/>
    <lineage>
        <taxon>Bacteria</taxon>
        <taxon>Pseudomonadati</taxon>
        <taxon>Bacteroidota</taxon>
        <taxon>Flavobacteriia</taxon>
        <taxon>Flavobacteriales</taxon>
        <taxon>Cryomorphaceae</taxon>
        <taxon>Cryomorpha</taxon>
    </lineage>
</organism>
<accession>A0A7K3WU47</accession>
<dbReference type="Pfam" id="PF24793">
    <property type="entry name" value="GINT1_N"/>
    <property type="match status" value="1"/>
</dbReference>
<dbReference type="AlphaFoldDB" id="A0A7K3WU47"/>
<dbReference type="SUPFAM" id="SSF75005">
    <property type="entry name" value="Arabinanase/levansucrase/invertase"/>
    <property type="match status" value="1"/>
</dbReference>
<sequence length="333" mass="38325">MKKGIVIFCFTLAAIVIIIINNRTPFFLPATGAWSIGCSTYDSIPTKLNIEGNPIFSIERLTNMEDSALFLADPFFIIQGDTTYIFFEYQTNKVGADIAVMKSADAVNFKYDRVVLDEHFHLSYPSVFKHHNSYYMLPETGEAGNVLLYKSYNFPYDWRVCDTLIKNVVLYDPSIYLSDSLNFLIASDPQWNLYMYEADSLFGKWSKRKNGSPIRSGTEARPAGRIFVNQDEQITIPLQNRTKGYGYGVSFYQLNSDKENNLELNLTKKFFLKAKENIDEFSGGMHHVDIQKYKGKYFIVYDGTCLVKDADMEFNLKLPLKASYTDIKNYFYQ</sequence>
<dbReference type="Proteomes" id="UP000486602">
    <property type="component" value="Unassembled WGS sequence"/>
</dbReference>
<dbReference type="InterPro" id="IPR056442">
    <property type="entry name" value="GINT1_N"/>
</dbReference>